<keyword evidence="2" id="KW-0472">Membrane</keyword>
<feature type="transmembrane region" description="Helical" evidence="2">
    <location>
        <begin position="76"/>
        <end position="95"/>
    </location>
</feature>
<keyword evidence="2" id="KW-0812">Transmembrane</keyword>
<sequence>MFTSPKLHALISIEQRILPSPKYIEAKQPLFLADECASFLLSNLLPCCIVERPQIHSIPSLLPPTASFLSHTTFKMIFQVEGIFTLTVLLLFLLADCSLAIRCRCYGSLHCFSNETSLPLWRLCEGAHCVVERRIFMSGEYGAIYTNFCGQETLEGDECVEQVRDSIFPRTTICRCTTPMCNADSFVVEWEEAHPTTTTVSSITTESPEAVRRRKEEKARRQRETAAQAKKDLLLAMLIFGLPVVVCCLILTRYKSVPRRGRTPVATSEQSPRTEMLCQVTSVPAADRCIPSGNDDPPPSYEEVCRGLPYRQLLVP</sequence>
<evidence type="ECO:0000256" key="2">
    <source>
        <dbReference type="SAM" id="Phobius"/>
    </source>
</evidence>
<dbReference type="WBParaSite" id="L893_g20240.t1">
    <property type="protein sequence ID" value="L893_g20240.t1"/>
    <property type="gene ID" value="L893_g20240"/>
</dbReference>
<accession>A0A1I7YVV2</accession>
<feature type="region of interest" description="Disordered" evidence="1">
    <location>
        <begin position="198"/>
        <end position="224"/>
    </location>
</feature>
<feature type="transmembrane region" description="Helical" evidence="2">
    <location>
        <begin position="233"/>
        <end position="252"/>
    </location>
</feature>
<protein>
    <submittedName>
        <fullName evidence="4">Activin_recp domain-containing protein</fullName>
    </submittedName>
</protein>
<name>A0A1I7YVV2_9BILA</name>
<reference evidence="4" key="1">
    <citation type="submission" date="2016-11" db="UniProtKB">
        <authorList>
            <consortium name="WormBaseParasite"/>
        </authorList>
    </citation>
    <scope>IDENTIFICATION</scope>
</reference>
<dbReference type="AlphaFoldDB" id="A0A1I7YVV2"/>
<feature type="compositionally biased region" description="Basic and acidic residues" evidence="1">
    <location>
        <begin position="209"/>
        <end position="224"/>
    </location>
</feature>
<proteinExistence type="predicted"/>
<evidence type="ECO:0000313" key="3">
    <source>
        <dbReference type="Proteomes" id="UP000095287"/>
    </source>
</evidence>
<keyword evidence="2" id="KW-1133">Transmembrane helix</keyword>
<organism evidence="3 4">
    <name type="scientific">Steinernema glaseri</name>
    <dbReference type="NCBI Taxonomy" id="37863"/>
    <lineage>
        <taxon>Eukaryota</taxon>
        <taxon>Metazoa</taxon>
        <taxon>Ecdysozoa</taxon>
        <taxon>Nematoda</taxon>
        <taxon>Chromadorea</taxon>
        <taxon>Rhabditida</taxon>
        <taxon>Tylenchina</taxon>
        <taxon>Panagrolaimomorpha</taxon>
        <taxon>Strongyloidoidea</taxon>
        <taxon>Steinernematidae</taxon>
        <taxon>Steinernema</taxon>
    </lineage>
</organism>
<evidence type="ECO:0000313" key="4">
    <source>
        <dbReference type="WBParaSite" id="L893_g20240.t1"/>
    </source>
</evidence>
<feature type="compositionally biased region" description="Low complexity" evidence="1">
    <location>
        <begin position="198"/>
        <end position="207"/>
    </location>
</feature>
<keyword evidence="3" id="KW-1185">Reference proteome</keyword>
<evidence type="ECO:0000256" key="1">
    <source>
        <dbReference type="SAM" id="MobiDB-lite"/>
    </source>
</evidence>
<dbReference type="Proteomes" id="UP000095287">
    <property type="component" value="Unplaced"/>
</dbReference>